<name>A0ABP9W6H9_9DEIO</name>
<gene>
    <name evidence="1" type="ORF">Dcar01_01109</name>
</gene>
<dbReference type="Proteomes" id="UP001401887">
    <property type="component" value="Unassembled WGS sequence"/>
</dbReference>
<proteinExistence type="predicted"/>
<keyword evidence="2" id="KW-1185">Reference proteome</keyword>
<accession>A0ABP9W6H9</accession>
<dbReference type="EMBL" id="BAABRP010000002">
    <property type="protein sequence ID" value="GAA5512395.1"/>
    <property type="molecule type" value="Genomic_DNA"/>
</dbReference>
<organism evidence="1 2">
    <name type="scientific">Deinococcus carri</name>
    <dbReference type="NCBI Taxonomy" id="1211323"/>
    <lineage>
        <taxon>Bacteria</taxon>
        <taxon>Thermotogati</taxon>
        <taxon>Deinococcota</taxon>
        <taxon>Deinococci</taxon>
        <taxon>Deinococcales</taxon>
        <taxon>Deinococcaceae</taxon>
        <taxon>Deinococcus</taxon>
    </lineage>
</organism>
<protein>
    <submittedName>
        <fullName evidence="1">Uncharacterized protein</fullName>
    </submittedName>
</protein>
<evidence type="ECO:0000313" key="1">
    <source>
        <dbReference type="EMBL" id="GAA5512395.1"/>
    </source>
</evidence>
<evidence type="ECO:0000313" key="2">
    <source>
        <dbReference type="Proteomes" id="UP001401887"/>
    </source>
</evidence>
<dbReference type="RefSeq" id="WP_034388672.1">
    <property type="nucleotide sequence ID" value="NZ_BAABRP010000002.1"/>
</dbReference>
<comment type="caution">
    <text evidence="1">The sequence shown here is derived from an EMBL/GenBank/DDBJ whole genome shotgun (WGS) entry which is preliminary data.</text>
</comment>
<sequence>MARERDRLTFLKQFPHDEPGVEGARFFAAYLDCLPPEAVCELVDTGFQRRAEERRAVLRRLKRNLEVGVTPRHERMLDDVLERLPGLLYRQQEQAYLFLFELMDLLPERHRQRTLALALGSSRRGQRERAYGPLLKVWDDRFSAALVHNMEVHGDFGAAAVAVECWPVEELFARRALIEPLVQRSKAFNRLYLRLASVNLDVIESLRMTHPVTYAVLLVRLGRALRPDEALAMYQANENPDVSYLWLWCFGRMGLWDVIDAVHHLERTEQRHMALLRAQNGSALGLDTSVEEEGP</sequence>
<reference evidence="1 2" key="1">
    <citation type="submission" date="2024-02" db="EMBL/GenBank/DDBJ databases">
        <title>Deinococcus carri NBRC 110142.</title>
        <authorList>
            <person name="Ichikawa N."/>
            <person name="Katano-Makiyama Y."/>
            <person name="Hidaka K."/>
        </authorList>
    </citation>
    <scope>NUCLEOTIDE SEQUENCE [LARGE SCALE GENOMIC DNA]</scope>
    <source>
        <strain evidence="1 2">NBRC 110142</strain>
    </source>
</reference>